<dbReference type="InterPro" id="IPR002925">
    <property type="entry name" value="Dienelactn_hydro"/>
</dbReference>
<reference evidence="2 3" key="1">
    <citation type="submission" date="2015-03" db="EMBL/GenBank/DDBJ databases">
        <title>Genomics and transcriptomics of the oil-accumulating basidiomycete yeast T. oleaginosus allow insights into substrate utilization and the diverse evolutionary trajectories of mating systems in fungi.</title>
        <authorList>
            <consortium name="DOE Joint Genome Institute"/>
            <person name="Kourist R."/>
            <person name="Kracht O."/>
            <person name="Bracharz F."/>
            <person name="Lipzen A."/>
            <person name="Nolan M."/>
            <person name="Ohm R."/>
            <person name="Grigoriev I."/>
            <person name="Sun S."/>
            <person name="Heitman J."/>
            <person name="Bruck T."/>
            <person name="Nowrousian M."/>
        </authorList>
    </citation>
    <scope>NUCLEOTIDE SEQUENCE [LARGE SCALE GENOMIC DNA]</scope>
    <source>
        <strain evidence="2 3">IBC0246</strain>
    </source>
</reference>
<dbReference type="SUPFAM" id="SSF53474">
    <property type="entry name" value="alpha/beta-Hydrolases"/>
    <property type="match status" value="1"/>
</dbReference>
<dbReference type="AlphaFoldDB" id="A0A0J0XQZ1"/>
<evidence type="ECO:0000313" key="2">
    <source>
        <dbReference type="EMBL" id="KLT43502.1"/>
    </source>
</evidence>
<dbReference type="PANTHER" id="PTHR47668:SF1">
    <property type="entry name" value="DIENELACTONE HYDROLASE DOMAIN-CONTAINING PROTEIN-RELATED"/>
    <property type="match status" value="1"/>
</dbReference>
<evidence type="ECO:0000259" key="1">
    <source>
        <dbReference type="Pfam" id="PF01738"/>
    </source>
</evidence>
<evidence type="ECO:0000313" key="3">
    <source>
        <dbReference type="Proteomes" id="UP000053611"/>
    </source>
</evidence>
<feature type="domain" description="Dienelactone hydrolase" evidence="1">
    <location>
        <begin position="42"/>
        <end position="253"/>
    </location>
</feature>
<keyword evidence="3" id="KW-1185">Reference proteome</keyword>
<organism evidence="2 3">
    <name type="scientific">Cutaneotrichosporon oleaginosum</name>
    <dbReference type="NCBI Taxonomy" id="879819"/>
    <lineage>
        <taxon>Eukaryota</taxon>
        <taxon>Fungi</taxon>
        <taxon>Dikarya</taxon>
        <taxon>Basidiomycota</taxon>
        <taxon>Agaricomycotina</taxon>
        <taxon>Tremellomycetes</taxon>
        <taxon>Trichosporonales</taxon>
        <taxon>Trichosporonaceae</taxon>
        <taxon>Cutaneotrichosporon</taxon>
    </lineage>
</organism>
<sequence length="262" mass="29601">MASDTVCCPPQAPRPKVAHPVAQKGGYEPLGTYEKVGDFEKVYVTGPEKADHAIVIIYDIFGFWETSLRGWDLLANHLNLLIPHKLYAPDVFRGKPFPPDKDGDKDELKKFFETTAKISDRLPEVIKFGEQLKKEFKTVSILGYCWGGKICLLSLAKDVFHSGATCHPAMIANEDGDNLARPFAFYPSKDEPGDVVKYIAAKLKEKPFAKECDYVLYDTVHHGWAAARADLSNPENRKQFDDVYQRLADYFARVNAPRRSRM</sequence>
<dbReference type="GO" id="GO:0016787">
    <property type="term" value="F:hydrolase activity"/>
    <property type="evidence" value="ECO:0007669"/>
    <property type="project" value="InterPro"/>
</dbReference>
<protein>
    <recommendedName>
        <fullName evidence="1">Dienelactone hydrolase domain-containing protein</fullName>
    </recommendedName>
</protein>
<proteinExistence type="predicted"/>
<dbReference type="PANTHER" id="PTHR47668">
    <property type="entry name" value="DIENELACTONE HYDROLASE FAMILY PROTEIN (AFU_ORTHOLOGUE AFUA_6G01940)"/>
    <property type="match status" value="1"/>
</dbReference>
<dbReference type="OrthoDB" id="2147163at2759"/>
<dbReference type="Gene3D" id="3.40.50.1820">
    <property type="entry name" value="alpha/beta hydrolase"/>
    <property type="match status" value="1"/>
</dbReference>
<gene>
    <name evidence="2" type="ORF">CC85DRAFT_284423</name>
</gene>
<accession>A0A0J0XQZ1</accession>
<dbReference type="InterPro" id="IPR029058">
    <property type="entry name" value="AB_hydrolase_fold"/>
</dbReference>
<dbReference type="Proteomes" id="UP000053611">
    <property type="component" value="Unassembled WGS sequence"/>
</dbReference>
<dbReference type="STRING" id="879819.A0A0J0XQZ1"/>
<dbReference type="EMBL" id="KQ087194">
    <property type="protein sequence ID" value="KLT43502.1"/>
    <property type="molecule type" value="Genomic_DNA"/>
</dbReference>
<dbReference type="Pfam" id="PF01738">
    <property type="entry name" value="DLH"/>
    <property type="match status" value="1"/>
</dbReference>
<name>A0A0J0XQZ1_9TREE</name>